<accession>A0AA48KRY6</accession>
<evidence type="ECO:0000313" key="3">
    <source>
        <dbReference type="Proteomes" id="UP001333710"/>
    </source>
</evidence>
<gene>
    <name evidence="2" type="ORF">MACH26_35940</name>
</gene>
<evidence type="ECO:0008006" key="4">
    <source>
        <dbReference type="Google" id="ProtNLM"/>
    </source>
</evidence>
<reference evidence="2" key="1">
    <citation type="submission" date="2023-01" db="EMBL/GenBank/DDBJ databases">
        <title>Complete genome sequence of Planctobacterium marinum strain Dej080120_11.</title>
        <authorList>
            <person name="Ueki S."/>
            <person name="Maruyama F."/>
        </authorList>
    </citation>
    <scope>NUCLEOTIDE SEQUENCE</scope>
    <source>
        <strain evidence="2">Dej080120_11</strain>
    </source>
</reference>
<proteinExistence type="predicted"/>
<keyword evidence="1" id="KW-0812">Transmembrane</keyword>
<protein>
    <recommendedName>
        <fullName evidence="4">DUF3392 domain-containing protein</fullName>
    </recommendedName>
</protein>
<dbReference type="InterPro" id="IPR021813">
    <property type="entry name" value="DUF3392"/>
</dbReference>
<keyword evidence="3" id="KW-1185">Reference proteome</keyword>
<dbReference type="AlphaFoldDB" id="A0AA48KRY6"/>
<organism evidence="2 3">
    <name type="scientific">Planctobacterium marinum</name>
    <dbReference type="NCBI Taxonomy" id="1631968"/>
    <lineage>
        <taxon>Bacteria</taxon>
        <taxon>Pseudomonadati</taxon>
        <taxon>Pseudomonadota</taxon>
        <taxon>Gammaproteobacteria</taxon>
        <taxon>Alteromonadales</taxon>
        <taxon>Alteromonadaceae</taxon>
        <taxon>Planctobacterium</taxon>
    </lineage>
</organism>
<dbReference type="KEGG" id="pmaw:MACH26_35940"/>
<dbReference type="RefSeq" id="WP_338294158.1">
    <property type="nucleotide sequence ID" value="NZ_AP027272.1"/>
</dbReference>
<dbReference type="EMBL" id="AP027272">
    <property type="protein sequence ID" value="BDX08073.1"/>
    <property type="molecule type" value="Genomic_DNA"/>
</dbReference>
<dbReference type="Proteomes" id="UP001333710">
    <property type="component" value="Chromosome"/>
</dbReference>
<dbReference type="Pfam" id="PF11872">
    <property type="entry name" value="DUF3392"/>
    <property type="match status" value="1"/>
</dbReference>
<keyword evidence="1" id="KW-1133">Transmembrane helix</keyword>
<feature type="transmembrane region" description="Helical" evidence="1">
    <location>
        <begin position="88"/>
        <end position="104"/>
    </location>
</feature>
<feature type="transmembrane region" description="Helical" evidence="1">
    <location>
        <begin position="20"/>
        <end position="39"/>
    </location>
</feature>
<evidence type="ECO:0000256" key="1">
    <source>
        <dbReference type="SAM" id="Phobius"/>
    </source>
</evidence>
<keyword evidence="1" id="KW-0472">Membrane</keyword>
<sequence length="110" mass="12833">MDWLWSLNSELSNWFWSYRNIIVTSWVAVLLVLYGDNINKSLKRLMRPYHYVVRILAFVLLCSVGYSILANYGEVLINHTLQLPERRWFAVIVIGVYFVLGGLAESKHQA</sequence>
<name>A0AA48KRY6_9ALTE</name>
<feature type="transmembrane region" description="Helical" evidence="1">
    <location>
        <begin position="51"/>
        <end position="68"/>
    </location>
</feature>
<evidence type="ECO:0000313" key="2">
    <source>
        <dbReference type="EMBL" id="BDX08073.1"/>
    </source>
</evidence>